<dbReference type="AlphaFoldDB" id="A0A226DAG1"/>
<evidence type="ECO:0000256" key="1">
    <source>
        <dbReference type="SAM" id="MobiDB-lite"/>
    </source>
</evidence>
<proteinExistence type="predicted"/>
<dbReference type="EMBL" id="LNIX01000027">
    <property type="protein sequence ID" value="OXA42199.1"/>
    <property type="molecule type" value="Genomic_DNA"/>
</dbReference>
<protein>
    <submittedName>
        <fullName evidence="2">Uncharacterized protein</fullName>
    </submittedName>
</protein>
<gene>
    <name evidence="2" type="ORF">Fcan01_23225</name>
</gene>
<feature type="compositionally biased region" description="Basic residues" evidence="1">
    <location>
        <begin position="210"/>
        <end position="226"/>
    </location>
</feature>
<comment type="caution">
    <text evidence="2">The sequence shown here is derived from an EMBL/GenBank/DDBJ whole genome shotgun (WGS) entry which is preliminary data.</text>
</comment>
<dbReference type="Proteomes" id="UP000198287">
    <property type="component" value="Unassembled WGS sequence"/>
</dbReference>
<sequence length="226" mass="24991">MVSFKYLSTHWETSILKPETFGFGFGSEKSDPKISGSGRVRVPTNNPKPESTRIFATTNAKKLKKKIEVLTTLAKTVMLPSGSGPCKGVSGSSGSGCPRVSDQWYRVRVRVSDLQEPDPFITNGTLHIPLPEKLLKESWDSWRRAKKSFKDSVLPEGAVLMKTSSDQDDVDNVNFRTEVVWNVKESGDRKLAGKNKSTASGEVACEVKKGRQVRPGKRPKHKTSPE</sequence>
<keyword evidence="3" id="KW-1185">Reference proteome</keyword>
<evidence type="ECO:0000313" key="2">
    <source>
        <dbReference type="EMBL" id="OXA42199.1"/>
    </source>
</evidence>
<organism evidence="2 3">
    <name type="scientific">Folsomia candida</name>
    <name type="common">Springtail</name>
    <dbReference type="NCBI Taxonomy" id="158441"/>
    <lineage>
        <taxon>Eukaryota</taxon>
        <taxon>Metazoa</taxon>
        <taxon>Ecdysozoa</taxon>
        <taxon>Arthropoda</taxon>
        <taxon>Hexapoda</taxon>
        <taxon>Collembola</taxon>
        <taxon>Entomobryomorpha</taxon>
        <taxon>Isotomoidea</taxon>
        <taxon>Isotomidae</taxon>
        <taxon>Proisotominae</taxon>
        <taxon>Folsomia</taxon>
    </lineage>
</organism>
<feature type="region of interest" description="Disordered" evidence="1">
    <location>
        <begin position="27"/>
        <end position="49"/>
    </location>
</feature>
<evidence type="ECO:0000313" key="3">
    <source>
        <dbReference type="Proteomes" id="UP000198287"/>
    </source>
</evidence>
<accession>A0A226DAG1</accession>
<reference evidence="2 3" key="1">
    <citation type="submission" date="2015-12" db="EMBL/GenBank/DDBJ databases">
        <title>The genome of Folsomia candida.</title>
        <authorList>
            <person name="Faddeeva A."/>
            <person name="Derks M.F."/>
            <person name="Anvar Y."/>
            <person name="Smit S."/>
            <person name="Van Straalen N."/>
            <person name="Roelofs D."/>
        </authorList>
    </citation>
    <scope>NUCLEOTIDE SEQUENCE [LARGE SCALE GENOMIC DNA]</scope>
    <source>
        <strain evidence="2 3">VU population</strain>
        <tissue evidence="2">Whole body</tissue>
    </source>
</reference>
<name>A0A226DAG1_FOLCA</name>
<feature type="region of interest" description="Disordered" evidence="1">
    <location>
        <begin position="188"/>
        <end position="226"/>
    </location>
</feature>